<evidence type="ECO:0000256" key="5">
    <source>
        <dbReference type="SAM" id="Phobius"/>
    </source>
</evidence>
<comment type="subcellular location">
    <subcellularLocation>
        <location evidence="1">Membrane</location>
        <topology evidence="1">Multi-pass membrane protein</topology>
    </subcellularLocation>
</comment>
<feature type="transmembrane region" description="Helical" evidence="5">
    <location>
        <begin position="52"/>
        <end position="72"/>
    </location>
</feature>
<feature type="transmembrane region" description="Helical" evidence="5">
    <location>
        <begin position="166"/>
        <end position="187"/>
    </location>
</feature>
<feature type="transmembrane region" description="Helical" evidence="5">
    <location>
        <begin position="239"/>
        <end position="260"/>
    </location>
</feature>
<feature type="transmembrane region" description="Helical" evidence="5">
    <location>
        <begin position="293"/>
        <end position="313"/>
    </location>
</feature>
<dbReference type="EMBL" id="FOMO01000002">
    <property type="protein sequence ID" value="SFD59314.1"/>
    <property type="molecule type" value="Genomic_DNA"/>
</dbReference>
<dbReference type="InterPro" id="IPR004841">
    <property type="entry name" value="AA-permease/SLC12A_dom"/>
</dbReference>
<dbReference type="PANTHER" id="PTHR42770:SF16">
    <property type="entry name" value="AMINO ACID PERMEASE"/>
    <property type="match status" value="1"/>
</dbReference>
<sequence>MSVSTSVPAGSNELRRGALSVGFIIFFVVSAASPLSVLAGGFPIGIMLGSGAGTPALLVIALLVLLAFAVGYTTMARHVTNAGGFYAFSSRGLGGLAGGAAGMLAMFAYNILQVGLYGMFGGVMAGTMSSVFAIDLPWWSYSLMAMVSVAILGYRNIDLSARVLSLIVVAEYLAILVLDIAILRSGGDSGVNFDSFKAEHVFSGNPSIGLLFCFAAFIGFEATTIYGEEAKNPQRAIPIATYVSVLLIGCFYAISIWSMVIGVGTDKIVPTLQALTDPTTFIYGLSDHYVGAHLTQVIRVLFVVSIYAGLLAFHNSAARYFYAIGRDGLLPKSLGLTHRIHQSPHMGSALQSLIAAVVVLIFAVMEADPILQLFAWFSSLATLCLLLLMALTSAAVLMYFKRNPQLKLGLLRRLILPGFSCAALGIVLVIAVIHFDVLTGSSKAISYALCAVIPAALIGGVLLAMRLRRKSPECFAKLGSHKL</sequence>
<dbReference type="PIRSF" id="PIRSF006060">
    <property type="entry name" value="AA_transporter"/>
    <property type="match status" value="1"/>
</dbReference>
<accession>A0A1I1TL75</accession>
<evidence type="ECO:0000256" key="2">
    <source>
        <dbReference type="ARBA" id="ARBA00022692"/>
    </source>
</evidence>
<reference evidence="8" key="1">
    <citation type="submission" date="2016-10" db="EMBL/GenBank/DDBJ databases">
        <authorList>
            <person name="Varghese N."/>
            <person name="Submissions S."/>
        </authorList>
    </citation>
    <scope>NUCLEOTIDE SEQUENCE [LARGE SCALE GENOMIC DNA]</scope>
    <source>
        <strain evidence="8">JCM 2783</strain>
    </source>
</reference>
<feature type="transmembrane region" description="Helical" evidence="5">
    <location>
        <begin position="445"/>
        <end position="465"/>
    </location>
</feature>
<feature type="transmembrane region" description="Helical" evidence="5">
    <location>
        <begin position="349"/>
        <end position="367"/>
    </location>
</feature>
<name>A0A1I1TL75_PSEOC</name>
<evidence type="ECO:0000259" key="6">
    <source>
        <dbReference type="Pfam" id="PF00324"/>
    </source>
</evidence>
<feature type="transmembrane region" description="Helical" evidence="5">
    <location>
        <begin position="21"/>
        <end position="46"/>
    </location>
</feature>
<keyword evidence="2 5" id="KW-0812">Transmembrane</keyword>
<organism evidence="7 8">
    <name type="scientific">Pseudomonas straminea</name>
    <dbReference type="NCBI Taxonomy" id="47882"/>
    <lineage>
        <taxon>Bacteria</taxon>
        <taxon>Pseudomonadati</taxon>
        <taxon>Pseudomonadota</taxon>
        <taxon>Gammaproteobacteria</taxon>
        <taxon>Pseudomonadales</taxon>
        <taxon>Pseudomonadaceae</taxon>
        <taxon>Phytopseudomonas</taxon>
    </lineage>
</organism>
<evidence type="ECO:0000313" key="7">
    <source>
        <dbReference type="EMBL" id="SFD59314.1"/>
    </source>
</evidence>
<dbReference type="GO" id="GO:0055085">
    <property type="term" value="P:transmembrane transport"/>
    <property type="evidence" value="ECO:0007669"/>
    <property type="project" value="InterPro"/>
</dbReference>
<dbReference type="GO" id="GO:0016020">
    <property type="term" value="C:membrane"/>
    <property type="evidence" value="ECO:0007669"/>
    <property type="project" value="UniProtKB-SubCell"/>
</dbReference>
<protein>
    <submittedName>
        <fullName evidence="7">Amino acid transporter</fullName>
    </submittedName>
</protein>
<feature type="domain" description="Amino acid permease/ SLC12A" evidence="6">
    <location>
        <begin position="45"/>
        <end position="438"/>
    </location>
</feature>
<dbReference type="Proteomes" id="UP000243950">
    <property type="component" value="Unassembled WGS sequence"/>
</dbReference>
<feature type="transmembrane region" description="Helical" evidence="5">
    <location>
        <begin position="207"/>
        <end position="227"/>
    </location>
</feature>
<feature type="transmembrane region" description="Helical" evidence="5">
    <location>
        <begin position="373"/>
        <end position="398"/>
    </location>
</feature>
<keyword evidence="4 5" id="KW-0472">Membrane</keyword>
<dbReference type="PANTHER" id="PTHR42770">
    <property type="entry name" value="AMINO ACID TRANSPORTER-RELATED"/>
    <property type="match status" value="1"/>
</dbReference>
<keyword evidence="3 5" id="KW-1133">Transmembrane helix</keyword>
<dbReference type="Pfam" id="PF00324">
    <property type="entry name" value="AA_permease"/>
    <property type="match status" value="1"/>
</dbReference>
<dbReference type="Gene3D" id="1.20.1740.10">
    <property type="entry name" value="Amino acid/polyamine transporter I"/>
    <property type="match status" value="1"/>
</dbReference>
<evidence type="ECO:0000256" key="4">
    <source>
        <dbReference type="ARBA" id="ARBA00023136"/>
    </source>
</evidence>
<evidence type="ECO:0000256" key="1">
    <source>
        <dbReference type="ARBA" id="ARBA00004141"/>
    </source>
</evidence>
<feature type="transmembrane region" description="Helical" evidence="5">
    <location>
        <begin position="410"/>
        <end position="433"/>
    </location>
</feature>
<feature type="transmembrane region" description="Helical" evidence="5">
    <location>
        <begin position="136"/>
        <end position="154"/>
    </location>
</feature>
<feature type="transmembrane region" description="Helical" evidence="5">
    <location>
        <begin position="93"/>
        <end position="116"/>
    </location>
</feature>
<dbReference type="InterPro" id="IPR050367">
    <property type="entry name" value="APC_superfamily"/>
</dbReference>
<evidence type="ECO:0000256" key="3">
    <source>
        <dbReference type="ARBA" id="ARBA00022989"/>
    </source>
</evidence>
<evidence type="ECO:0000313" key="8">
    <source>
        <dbReference type="Proteomes" id="UP000243950"/>
    </source>
</evidence>
<proteinExistence type="predicted"/>
<keyword evidence="8" id="KW-1185">Reference proteome</keyword>
<gene>
    <name evidence="7" type="ORF">SAMN05216372_102615</name>
</gene>
<dbReference type="RefSeq" id="WP_093502261.1">
    <property type="nucleotide sequence ID" value="NZ_BSSG01000002.1"/>
</dbReference>
<dbReference type="AlphaFoldDB" id="A0A1I1TL75"/>